<accession>A0A9W9MXZ1</accession>
<protein>
    <recommendedName>
        <fullName evidence="6">M protein repeat protein</fullName>
    </recommendedName>
</protein>
<dbReference type="Proteomes" id="UP001150942">
    <property type="component" value="Unassembled WGS sequence"/>
</dbReference>
<feature type="compositionally biased region" description="Basic and acidic residues" evidence="3">
    <location>
        <begin position="338"/>
        <end position="359"/>
    </location>
</feature>
<feature type="region of interest" description="Disordered" evidence="3">
    <location>
        <begin position="1226"/>
        <end position="1267"/>
    </location>
</feature>
<evidence type="ECO:0000313" key="5">
    <source>
        <dbReference type="Proteomes" id="UP001150942"/>
    </source>
</evidence>
<evidence type="ECO:0008006" key="6">
    <source>
        <dbReference type="Google" id="ProtNLM"/>
    </source>
</evidence>
<feature type="coiled-coil region" evidence="2">
    <location>
        <begin position="589"/>
        <end position="699"/>
    </location>
</feature>
<feature type="coiled-coil region" evidence="2">
    <location>
        <begin position="263"/>
        <end position="290"/>
    </location>
</feature>
<evidence type="ECO:0000313" key="4">
    <source>
        <dbReference type="EMBL" id="KAJ5209607.1"/>
    </source>
</evidence>
<organism evidence="4 5">
    <name type="scientific">Penicillium cf. viridicatum</name>
    <dbReference type="NCBI Taxonomy" id="2972119"/>
    <lineage>
        <taxon>Eukaryota</taxon>
        <taxon>Fungi</taxon>
        <taxon>Dikarya</taxon>
        <taxon>Ascomycota</taxon>
        <taxon>Pezizomycotina</taxon>
        <taxon>Eurotiomycetes</taxon>
        <taxon>Eurotiomycetidae</taxon>
        <taxon>Eurotiales</taxon>
        <taxon>Aspergillaceae</taxon>
        <taxon>Penicillium</taxon>
    </lineage>
</organism>
<feature type="compositionally biased region" description="Low complexity" evidence="3">
    <location>
        <begin position="83"/>
        <end position="128"/>
    </location>
</feature>
<feature type="region of interest" description="Disordered" evidence="3">
    <location>
        <begin position="1148"/>
        <end position="1196"/>
    </location>
</feature>
<proteinExistence type="predicted"/>
<feature type="compositionally biased region" description="Low complexity" evidence="3">
    <location>
        <begin position="1226"/>
        <end position="1238"/>
    </location>
</feature>
<keyword evidence="5" id="KW-1185">Reference proteome</keyword>
<dbReference type="EMBL" id="JAPQKQ010000002">
    <property type="protein sequence ID" value="KAJ5209607.1"/>
    <property type="molecule type" value="Genomic_DNA"/>
</dbReference>
<reference evidence="4" key="1">
    <citation type="submission" date="2022-11" db="EMBL/GenBank/DDBJ databases">
        <authorList>
            <person name="Petersen C."/>
        </authorList>
    </citation>
    <scope>NUCLEOTIDE SEQUENCE</scope>
    <source>
        <strain evidence="4">IBT 20477</strain>
    </source>
</reference>
<feature type="coiled-coil region" evidence="2">
    <location>
        <begin position="747"/>
        <end position="799"/>
    </location>
</feature>
<reference evidence="4" key="2">
    <citation type="journal article" date="2023" name="IMA Fungus">
        <title>Comparative genomic study of the Penicillium genus elucidates a diverse pangenome and 15 lateral gene transfer events.</title>
        <authorList>
            <person name="Petersen C."/>
            <person name="Sorensen T."/>
            <person name="Nielsen M.R."/>
            <person name="Sondergaard T.E."/>
            <person name="Sorensen J.L."/>
            <person name="Fitzpatrick D.A."/>
            <person name="Frisvad J.C."/>
            <person name="Nielsen K.L."/>
        </authorList>
    </citation>
    <scope>NUCLEOTIDE SEQUENCE</scope>
    <source>
        <strain evidence="4">IBT 20477</strain>
    </source>
</reference>
<feature type="compositionally biased region" description="Polar residues" evidence="3">
    <location>
        <begin position="156"/>
        <end position="170"/>
    </location>
</feature>
<feature type="region of interest" description="Disordered" evidence="3">
    <location>
        <begin position="338"/>
        <end position="369"/>
    </location>
</feature>
<evidence type="ECO:0000256" key="2">
    <source>
        <dbReference type="SAM" id="Coils"/>
    </source>
</evidence>
<feature type="compositionally biased region" description="Low complexity" evidence="3">
    <location>
        <begin position="1"/>
        <end position="14"/>
    </location>
</feature>
<comment type="caution">
    <text evidence="4">The sequence shown here is derived from an EMBL/GenBank/DDBJ whole genome shotgun (WGS) entry which is preliminary data.</text>
</comment>
<feature type="compositionally biased region" description="Basic and acidic residues" evidence="3">
    <location>
        <begin position="129"/>
        <end position="145"/>
    </location>
</feature>
<feature type="compositionally biased region" description="Low complexity" evidence="3">
    <location>
        <begin position="187"/>
        <end position="241"/>
    </location>
</feature>
<name>A0A9W9MXZ1_9EURO</name>
<feature type="coiled-coil region" evidence="2">
    <location>
        <begin position="840"/>
        <end position="945"/>
    </location>
</feature>
<dbReference type="PANTHER" id="PTHR18870:SF9">
    <property type="entry name" value="PROTEIN TAG-278-RELATED"/>
    <property type="match status" value="1"/>
</dbReference>
<sequence length="1267" mass="136028">MSSNDEPVVAPAPVEVDENEPPATPIESSVVSGGEEFVKPSPEVSKESPAASPGKASPGAAKRPVSGTATTKRPTSSSASKPTTGTTRTTTGTLNKPPTRPPTTTTTRKPLSTSTVSSHRSRMSVSSSADEKPRSVASSGDERRGISGTAKRMSMAGTTSTRAPLKPTSSIDRRLSVAGTTAERKPATTTTRTAVSTSKPVGRLTSSTTPASRTATSTSTTRPATARPTSTTSTVRSAATADPKKRLSTLPGSISRTGDSEKLQALQTKLTESEETVASLKTELKTVNEKLSLLSVSAEEPLGDSGATEAIRADHTAEIERLTSAHAGELQALQARLGEAESQRKELEESSQKELEEARQSAAAEGDDKTVALLDELKSTHQTQLEAIEKELAEHKSTATHFEEQIIALKKEIEFQKLALEEEKALDLEHFNQEMKGRGQVMENLNTEIVKLNTLKEQEIRAAEESAQESISGLQEQVASLEAKLAVAESVTQESSEQTTLIAEKDQEINELKQALEKVQTELQEARDTAATELSSKVEELETAHEVAIASLKAEHETAIIDISASHAEKLTVAMAAAESSGAEHTTQLQELRDALEASKATAQKGQEDAVAELKTTHETELKLLQEKLEASENALGESRRALDEGNASAQDLAIQEIDALRQKCESLESQLTTGTGKINALLEEMQSKQAEAEAIHRTLRDVEDHSKQEGVQKDNKMKALEDKAAEAVFLLEQHTLEAAGVSEKHAQALEELKAEHAAQLASELERVKETSGSHVSALTDLQTKHDELLATHKELESTHTTRVQSLEAELNAVLESHAHTQAKLQAELSALQSSSKADAELHEQQIAELQKGFEETKAKLQAEIEAAQTSKAADVDAEHSNAIAELQQGFEETKAKLQAEIEATQTSKAAEIDAEHGKAIEQLLTMHESKLSGLREELEASNKTKIDDLQKAHDAALVSVNEQLSQAKAVAQDTSALDDLKATVADLQAKLADSEKAHLAVQESATTASKEIEGRYSAEIAKIQADHAALGEKYQAAVAQVGESEKLAKDSDSQKSHLESIMKQLSESRDQLLKVKADNAAISDSLVDCKNQNKTLAEKLEAGERDLNDQIDKNMGLLNQLGDVDSDISASRRRVRELETELAVLKADSGEKSSSSGLEASRWATADEGSENAEDGGPATTEGEDLGPSIEGTMASIQEQLKHIRTANDDWYSEHHRLIGKLAQLSRQASSESLSASTTPNSEVPPAPEPEPTRTRAATVSFFSKR</sequence>
<dbReference type="PANTHER" id="PTHR18870">
    <property type="entry name" value="PROTEIN TAG-278-RELATED"/>
    <property type="match status" value="1"/>
</dbReference>
<evidence type="ECO:0000256" key="3">
    <source>
        <dbReference type="SAM" id="MobiDB-lite"/>
    </source>
</evidence>
<feature type="region of interest" description="Disordered" evidence="3">
    <location>
        <begin position="1"/>
        <end position="261"/>
    </location>
</feature>
<dbReference type="AlphaFoldDB" id="A0A9W9MXZ1"/>
<feature type="compositionally biased region" description="Low complexity" evidence="3">
    <location>
        <begin position="48"/>
        <end position="62"/>
    </location>
</feature>
<keyword evidence="1 2" id="KW-0175">Coiled coil</keyword>
<evidence type="ECO:0000256" key="1">
    <source>
        <dbReference type="ARBA" id="ARBA00023054"/>
    </source>
</evidence>
<gene>
    <name evidence="4" type="ORF">N7449_003986</name>
</gene>
<dbReference type="OrthoDB" id="2289094at2759"/>
<feature type="coiled-coil region" evidence="2">
    <location>
        <begin position="971"/>
        <end position="998"/>
    </location>
</feature>
<feature type="compositionally biased region" description="Polar residues" evidence="3">
    <location>
        <begin position="67"/>
        <end position="82"/>
    </location>
</feature>